<reference evidence="1" key="1">
    <citation type="submission" date="2019-08" db="EMBL/GenBank/DDBJ databases">
        <authorList>
            <person name="Kucharzyk K."/>
            <person name="Murdoch R.W."/>
            <person name="Higgins S."/>
            <person name="Loffler F."/>
        </authorList>
    </citation>
    <scope>NUCLEOTIDE SEQUENCE</scope>
</reference>
<evidence type="ECO:0000313" key="1">
    <source>
        <dbReference type="EMBL" id="MPN45406.1"/>
    </source>
</evidence>
<gene>
    <name evidence="1" type="ORF">SDC9_192973</name>
</gene>
<dbReference type="Pfam" id="PF06995">
    <property type="entry name" value="Phage_P2_GpU"/>
    <property type="match status" value="1"/>
</dbReference>
<dbReference type="EMBL" id="VSSQ01105274">
    <property type="protein sequence ID" value="MPN45406.1"/>
    <property type="molecule type" value="Genomic_DNA"/>
</dbReference>
<name>A0A645I3F9_9ZZZZ</name>
<dbReference type="InterPro" id="IPR009734">
    <property type="entry name" value="Myoviridae_GpU"/>
</dbReference>
<dbReference type="AlphaFoldDB" id="A0A645I3F9"/>
<organism evidence="1">
    <name type="scientific">bioreactor metagenome</name>
    <dbReference type="NCBI Taxonomy" id="1076179"/>
    <lineage>
        <taxon>unclassified sequences</taxon>
        <taxon>metagenomes</taxon>
        <taxon>ecological metagenomes</taxon>
    </lineage>
</organism>
<accession>A0A645I3F9</accession>
<proteinExistence type="predicted"/>
<sequence>MAGRWTVHEVMGVKPKPEFLGPGLQSITLPITLSAALGVRPRNVLQTIEKMVESGAAEYLVIGTRPVGKNPFRLTGSSETWDKVYSRGELAKGTVTITLEEYT</sequence>
<protein>
    <submittedName>
        <fullName evidence="1">Uncharacterized protein</fullName>
    </submittedName>
</protein>
<comment type="caution">
    <text evidence="1">The sequence shown here is derived from an EMBL/GenBank/DDBJ whole genome shotgun (WGS) entry which is preliminary data.</text>
</comment>